<dbReference type="RefSeq" id="XP_040715250.1">
    <property type="nucleotide sequence ID" value="XM_040854096.1"/>
</dbReference>
<feature type="region of interest" description="Disordered" evidence="1">
    <location>
        <begin position="1"/>
        <end position="74"/>
    </location>
</feature>
<accession>A0A1Y2DXI6</accession>
<feature type="compositionally biased region" description="Polar residues" evidence="1">
    <location>
        <begin position="49"/>
        <end position="74"/>
    </location>
</feature>
<dbReference type="InParanoid" id="A0A1Y2DXI6"/>
<dbReference type="EMBL" id="MCFJ01000007">
    <property type="protein sequence ID" value="ORY63836.1"/>
    <property type="molecule type" value="Genomic_DNA"/>
</dbReference>
<feature type="compositionally biased region" description="Polar residues" evidence="1">
    <location>
        <begin position="190"/>
        <end position="199"/>
    </location>
</feature>
<feature type="region of interest" description="Disordered" evidence="1">
    <location>
        <begin position="90"/>
        <end position="244"/>
    </location>
</feature>
<organism evidence="2 3">
    <name type="scientific">Pseudomassariella vexata</name>
    <dbReference type="NCBI Taxonomy" id="1141098"/>
    <lineage>
        <taxon>Eukaryota</taxon>
        <taxon>Fungi</taxon>
        <taxon>Dikarya</taxon>
        <taxon>Ascomycota</taxon>
        <taxon>Pezizomycotina</taxon>
        <taxon>Sordariomycetes</taxon>
        <taxon>Xylariomycetidae</taxon>
        <taxon>Amphisphaeriales</taxon>
        <taxon>Pseudomassariaceae</taxon>
        <taxon>Pseudomassariella</taxon>
    </lineage>
</organism>
<protein>
    <submittedName>
        <fullName evidence="2">Uncharacterized protein</fullName>
    </submittedName>
</protein>
<evidence type="ECO:0000313" key="3">
    <source>
        <dbReference type="Proteomes" id="UP000193689"/>
    </source>
</evidence>
<feature type="compositionally biased region" description="Pro residues" evidence="1">
    <location>
        <begin position="224"/>
        <end position="236"/>
    </location>
</feature>
<reference evidence="2 3" key="1">
    <citation type="submission" date="2016-07" db="EMBL/GenBank/DDBJ databases">
        <title>Pervasive Adenine N6-methylation of Active Genes in Fungi.</title>
        <authorList>
            <consortium name="DOE Joint Genome Institute"/>
            <person name="Mondo S.J."/>
            <person name="Dannebaum R.O."/>
            <person name="Kuo R.C."/>
            <person name="Labutti K."/>
            <person name="Haridas S."/>
            <person name="Kuo A."/>
            <person name="Salamov A."/>
            <person name="Ahrendt S.R."/>
            <person name="Lipzen A."/>
            <person name="Sullivan W."/>
            <person name="Andreopoulos W.B."/>
            <person name="Clum A."/>
            <person name="Lindquist E."/>
            <person name="Daum C."/>
            <person name="Ramamoorthy G.K."/>
            <person name="Gryganskyi A."/>
            <person name="Culley D."/>
            <person name="Magnuson J.K."/>
            <person name="James T.Y."/>
            <person name="O'Malley M.A."/>
            <person name="Stajich J.E."/>
            <person name="Spatafora J.W."/>
            <person name="Visel A."/>
            <person name="Grigoriev I.V."/>
        </authorList>
    </citation>
    <scope>NUCLEOTIDE SEQUENCE [LARGE SCALE GENOMIC DNA]</scope>
    <source>
        <strain evidence="2 3">CBS 129021</strain>
    </source>
</reference>
<feature type="compositionally biased region" description="Polar residues" evidence="1">
    <location>
        <begin position="206"/>
        <end position="221"/>
    </location>
</feature>
<dbReference type="Proteomes" id="UP000193689">
    <property type="component" value="Unassembled WGS sequence"/>
</dbReference>
<dbReference type="STRING" id="1141098.A0A1Y2DXI6"/>
<proteinExistence type="predicted"/>
<sequence>MAPQKGGQASKLTTATGNAKQQQQQPKKQPTRPAAPAGRPTVVPALPLSYSQRQVSSKQPTTRTGPLVVSSNGPQPVASLEAALIDHQSAEMPKKQTAARKTANEVNGTRVEKPGSPTMANGHGHGHDSTHNNSNNKQNQQYTYDNETRRLNGHSHGNGVNGIANGSEQRPAASTQASNAPSLVGDVESTVGSASFNESQQDHDQTSQVTSAPTSQPQSATIPAHPPTDFVPPLNPPNGHAQYMHEHPNLHATHHGQMLPNRVGNNIVFGGGGFDSHTPSPAPPPSGGFMPPAPMNARINGHAHTDSNGTIPTPFRSDMFPATSMDGYGQIPAPVPTPQMPMPFDGYPPNMSRHGPPTPHSYHGSHASGERGESGHANFPPSNGQHYPGHGHQPSQMNNFQPFMNPQHFARRPSLLDDELMDSISYLQGQFDSAELADSTLELHYVDGSHPPARLRGHKLMFARSPFLRDCIIHMRSHGLDKIDNAIMVNVYDSYIRSDAWYMAVQRLYLHPLLTDPRAANGTGGMDLAGDNMDQFKFCLAYAAAGHVLLMKDVLVRGLQIASNMINWNTIEEGMAFVWDGARGRYADHIDQDGDEMVDIEFHYGPEVRWFMACMSNWLINSFPPDFELDTSVVNTSKMVRFPPIPASNPSPDEKMAPAIARGTSVRHKAGKPIRLSSIKFGDLPTAFPEDDSAPPRERAKCSPQLSRILLNLPFDDMRYVLTSESNGISGWNTAQDRYHAVTGVVAEREARRLRAVEAIRQGRVPDYKEIQHRLSSPRRHAIVDSWDLLNWQEEVVQPSGAGVPRVVRTWVPQFKSPYESEVHASHQQAGESIV</sequence>
<comment type="caution">
    <text evidence="2">The sequence shown here is derived from an EMBL/GenBank/DDBJ whole genome shotgun (WGS) entry which is preliminary data.</text>
</comment>
<keyword evidence="3" id="KW-1185">Reference proteome</keyword>
<dbReference type="OrthoDB" id="5329403at2759"/>
<feature type="region of interest" description="Disordered" evidence="1">
    <location>
        <begin position="351"/>
        <end position="399"/>
    </location>
</feature>
<feature type="compositionally biased region" description="Polar residues" evidence="1">
    <location>
        <begin position="164"/>
        <end position="181"/>
    </location>
</feature>
<evidence type="ECO:0000256" key="1">
    <source>
        <dbReference type="SAM" id="MobiDB-lite"/>
    </source>
</evidence>
<name>A0A1Y2DXI6_9PEZI</name>
<feature type="compositionally biased region" description="Polar residues" evidence="1">
    <location>
        <begin position="131"/>
        <end position="145"/>
    </location>
</feature>
<dbReference type="AlphaFoldDB" id="A0A1Y2DXI6"/>
<gene>
    <name evidence="2" type="ORF">BCR38DRAFT_201069</name>
</gene>
<feature type="compositionally biased region" description="Low complexity" evidence="1">
    <location>
        <begin position="19"/>
        <end position="45"/>
    </location>
</feature>
<evidence type="ECO:0000313" key="2">
    <source>
        <dbReference type="EMBL" id="ORY63836.1"/>
    </source>
</evidence>
<dbReference type="GeneID" id="63770308"/>